<dbReference type="Gene3D" id="3.10.450.390">
    <property type="entry name" value="Protein of unknown function DUF3889"/>
    <property type="match status" value="1"/>
</dbReference>
<name>A0A437KHX0_9BACI</name>
<dbReference type="EMBL" id="RZTZ01000001">
    <property type="protein sequence ID" value="RVT67739.1"/>
    <property type="molecule type" value="Genomic_DNA"/>
</dbReference>
<keyword evidence="1" id="KW-0732">Signal</keyword>
<keyword evidence="3" id="KW-1185">Reference proteome</keyword>
<dbReference type="RefSeq" id="WP_127736439.1">
    <property type="nucleotide sequence ID" value="NZ_RZTZ01000001.1"/>
</dbReference>
<reference evidence="2 3" key="1">
    <citation type="submission" date="2019-01" db="EMBL/GenBank/DDBJ databases">
        <title>Bacillus sp. M5HDSG1-1, whole genome shotgun sequence.</title>
        <authorList>
            <person name="Tuo L."/>
        </authorList>
    </citation>
    <scope>NUCLEOTIDE SEQUENCE [LARGE SCALE GENOMIC DNA]</scope>
    <source>
        <strain evidence="2 3">M5HDSG1-1</strain>
    </source>
</reference>
<dbReference type="AlphaFoldDB" id="A0A437KHX0"/>
<dbReference type="Proteomes" id="UP000288024">
    <property type="component" value="Unassembled WGS sequence"/>
</dbReference>
<feature type="chain" id="PRO_5019039171" evidence="1">
    <location>
        <begin position="27"/>
        <end position="109"/>
    </location>
</feature>
<gene>
    <name evidence="2" type="ORF">EM808_04500</name>
</gene>
<evidence type="ECO:0000256" key="1">
    <source>
        <dbReference type="SAM" id="SignalP"/>
    </source>
</evidence>
<dbReference type="Pfam" id="PF13028">
    <property type="entry name" value="DUF3889"/>
    <property type="match status" value="1"/>
</dbReference>
<protein>
    <submittedName>
        <fullName evidence="2">DUF3889 domain-containing protein</fullName>
    </submittedName>
</protein>
<evidence type="ECO:0000313" key="2">
    <source>
        <dbReference type="EMBL" id="RVT67739.1"/>
    </source>
</evidence>
<evidence type="ECO:0000313" key="3">
    <source>
        <dbReference type="Proteomes" id="UP000288024"/>
    </source>
</evidence>
<organism evidence="2 3">
    <name type="scientific">Niallia taxi</name>
    <dbReference type="NCBI Taxonomy" id="2499688"/>
    <lineage>
        <taxon>Bacteria</taxon>
        <taxon>Bacillati</taxon>
        <taxon>Bacillota</taxon>
        <taxon>Bacilli</taxon>
        <taxon>Bacillales</taxon>
        <taxon>Bacillaceae</taxon>
        <taxon>Niallia</taxon>
    </lineage>
</organism>
<feature type="signal peptide" evidence="1">
    <location>
        <begin position="1"/>
        <end position="26"/>
    </location>
</feature>
<comment type="caution">
    <text evidence="2">The sequence shown here is derived from an EMBL/GenBank/DDBJ whole genome shotgun (WGS) entry which is preliminary data.</text>
</comment>
<accession>A0A437KHX0</accession>
<dbReference type="InterPro" id="IPR024987">
    <property type="entry name" value="DUF3889"/>
</dbReference>
<proteinExistence type="predicted"/>
<sequence length="109" mass="12488">MKNRAFPILVASILIMAFLFPSHNIAVQKSDYEKYGSIAIAVVKADYPDQAVTDYKYMGRKKITTMEVEDSFQFVVKENNKEKTVEVIIKHDLENDKFISLTVSEPEQP</sequence>